<reference evidence="1 2" key="1">
    <citation type="submission" date="2019-12" db="EMBL/GenBank/DDBJ databases">
        <title>Chromosome-level assembly of the Caenorhabditis remanei genome.</title>
        <authorList>
            <person name="Teterina A.A."/>
            <person name="Willis J.H."/>
            <person name="Phillips P.C."/>
        </authorList>
    </citation>
    <scope>NUCLEOTIDE SEQUENCE [LARGE SCALE GENOMIC DNA]</scope>
    <source>
        <strain evidence="1 2">PX506</strain>
        <tissue evidence="1">Whole organism</tissue>
    </source>
</reference>
<evidence type="ECO:0008006" key="3">
    <source>
        <dbReference type="Google" id="ProtNLM"/>
    </source>
</evidence>
<dbReference type="RefSeq" id="XP_053586422.1">
    <property type="nucleotide sequence ID" value="XM_053726845.1"/>
</dbReference>
<dbReference type="EMBL" id="WUAV01000003">
    <property type="protein sequence ID" value="KAF1760221.1"/>
    <property type="molecule type" value="Genomic_DNA"/>
</dbReference>
<dbReference type="GeneID" id="78774654"/>
<dbReference type="Proteomes" id="UP000483820">
    <property type="component" value="Chromosome III"/>
</dbReference>
<comment type="caution">
    <text evidence="1">The sequence shown here is derived from an EMBL/GenBank/DDBJ whole genome shotgun (WGS) entry which is preliminary data.</text>
</comment>
<protein>
    <recommendedName>
        <fullName evidence="3">MULE transposase domain-containing protein</fullName>
    </recommendedName>
</protein>
<evidence type="ECO:0000313" key="1">
    <source>
        <dbReference type="EMBL" id="KAF1760221.1"/>
    </source>
</evidence>
<evidence type="ECO:0000313" key="2">
    <source>
        <dbReference type="Proteomes" id="UP000483820"/>
    </source>
</evidence>
<dbReference type="AlphaFoldDB" id="A0A6A5GZT9"/>
<organism evidence="1 2">
    <name type="scientific">Caenorhabditis remanei</name>
    <name type="common">Caenorhabditis vulgaris</name>
    <dbReference type="NCBI Taxonomy" id="31234"/>
    <lineage>
        <taxon>Eukaryota</taxon>
        <taxon>Metazoa</taxon>
        <taxon>Ecdysozoa</taxon>
        <taxon>Nematoda</taxon>
        <taxon>Chromadorea</taxon>
        <taxon>Rhabditida</taxon>
        <taxon>Rhabditina</taxon>
        <taxon>Rhabditomorpha</taxon>
        <taxon>Rhabditoidea</taxon>
        <taxon>Rhabditidae</taxon>
        <taxon>Peloderinae</taxon>
        <taxon>Caenorhabditis</taxon>
    </lineage>
</organism>
<gene>
    <name evidence="1" type="ORF">GCK72_008467</name>
</gene>
<accession>A0A6A5GZT9</accession>
<proteinExistence type="predicted"/>
<dbReference type="CTD" id="78774654"/>
<name>A0A6A5GZT9_CAERE</name>
<dbReference type="KEGG" id="crq:GCK72_008467"/>
<sequence length="153" mass="16938">MKYGVRPVVVAGSASTLSRLISRQRNEKCPDTEAVDSPNPVFSGKMINDNDGGEFMLFDSTCGYSNSCYVAFASHLALEVLESSQIVLSDGTFAVAQAPFKQIWCIYAQCGDSIVPVVHVLMESRSREDYEFVIEKIKNRIPSWNPTDYLGGR</sequence>